<evidence type="ECO:0000313" key="15">
    <source>
        <dbReference type="Proteomes" id="UP000198217"/>
    </source>
</evidence>
<keyword evidence="6 10" id="KW-1133">Transmembrane helix</keyword>
<comment type="similarity">
    <text evidence="2">Belongs to the UPF0053 family.</text>
</comment>
<dbReference type="PROSITE" id="PS51846">
    <property type="entry name" value="CNNM"/>
    <property type="match status" value="1"/>
</dbReference>
<dbReference type="Pfam" id="PF01595">
    <property type="entry name" value="CNNM"/>
    <property type="match status" value="1"/>
</dbReference>
<name>A0A1C5JCS7_9ACTN</name>
<dbReference type="PANTHER" id="PTHR43099">
    <property type="entry name" value="UPF0053 PROTEIN YRKA"/>
    <property type="match status" value="1"/>
</dbReference>
<accession>A0A1C5JCS7</accession>
<feature type="domain" description="CNNM transmembrane" evidence="13">
    <location>
        <begin position="1"/>
        <end position="202"/>
    </location>
</feature>
<dbReference type="InterPro" id="IPR044751">
    <property type="entry name" value="Ion_transp-like_CBS"/>
</dbReference>
<dbReference type="InterPro" id="IPR002550">
    <property type="entry name" value="CNNM"/>
</dbReference>
<evidence type="ECO:0000313" key="14">
    <source>
        <dbReference type="EMBL" id="SCG68081.1"/>
    </source>
</evidence>
<proteinExistence type="inferred from homology"/>
<dbReference type="InterPro" id="IPR016169">
    <property type="entry name" value="FAD-bd_PCMH_sub2"/>
</dbReference>
<dbReference type="SUPFAM" id="SSF56176">
    <property type="entry name" value="FAD-binding/transporter-associated domain-like"/>
    <property type="match status" value="1"/>
</dbReference>
<keyword evidence="5" id="KW-0677">Repeat</keyword>
<evidence type="ECO:0000256" key="9">
    <source>
        <dbReference type="PROSITE-ProRule" id="PRU00703"/>
    </source>
</evidence>
<dbReference type="InterPro" id="IPR000644">
    <property type="entry name" value="CBS_dom"/>
</dbReference>
<evidence type="ECO:0000256" key="1">
    <source>
        <dbReference type="ARBA" id="ARBA00004651"/>
    </source>
</evidence>
<dbReference type="InterPro" id="IPR036318">
    <property type="entry name" value="FAD-bd_PCMH-like_sf"/>
</dbReference>
<keyword evidence="3" id="KW-1003">Cell membrane</keyword>
<dbReference type="InterPro" id="IPR051676">
    <property type="entry name" value="UPF0053_domain"/>
</dbReference>
<dbReference type="Pfam" id="PF00571">
    <property type="entry name" value="CBS"/>
    <property type="match status" value="2"/>
</dbReference>
<evidence type="ECO:0000259" key="13">
    <source>
        <dbReference type="PROSITE" id="PS51846"/>
    </source>
</evidence>
<dbReference type="Pfam" id="PF03471">
    <property type="entry name" value="CorC_HlyC"/>
    <property type="match status" value="1"/>
</dbReference>
<evidence type="ECO:0000256" key="10">
    <source>
        <dbReference type="PROSITE-ProRule" id="PRU01193"/>
    </source>
</evidence>
<organism evidence="14 15">
    <name type="scientific">Micromonospora echinaurantiaca</name>
    <dbReference type="NCBI Taxonomy" id="47857"/>
    <lineage>
        <taxon>Bacteria</taxon>
        <taxon>Bacillati</taxon>
        <taxon>Actinomycetota</taxon>
        <taxon>Actinomycetes</taxon>
        <taxon>Micromonosporales</taxon>
        <taxon>Micromonosporaceae</taxon>
        <taxon>Micromonospora</taxon>
    </lineage>
</organism>
<feature type="domain" description="CBS" evidence="12">
    <location>
        <begin position="285"/>
        <end position="343"/>
    </location>
</feature>
<evidence type="ECO:0000256" key="5">
    <source>
        <dbReference type="ARBA" id="ARBA00022737"/>
    </source>
</evidence>
<evidence type="ECO:0000256" key="8">
    <source>
        <dbReference type="ARBA" id="ARBA00023136"/>
    </source>
</evidence>
<protein>
    <submittedName>
        <fullName evidence="14">Hemolysin, contains CBS domains</fullName>
    </submittedName>
</protein>
<feature type="transmembrane region" description="Helical" evidence="11">
    <location>
        <begin position="58"/>
        <end position="78"/>
    </location>
</feature>
<reference evidence="14 15" key="1">
    <citation type="submission" date="2016-06" db="EMBL/GenBank/DDBJ databases">
        <authorList>
            <person name="Kjaerup R.B."/>
            <person name="Dalgaard T.S."/>
            <person name="Juul-Madsen H.R."/>
        </authorList>
    </citation>
    <scope>NUCLEOTIDE SEQUENCE [LARGE SCALE GENOMIC DNA]</scope>
    <source>
        <strain evidence="14 15">DSM 43904</strain>
    </source>
</reference>
<evidence type="ECO:0000256" key="6">
    <source>
        <dbReference type="ARBA" id="ARBA00022989"/>
    </source>
</evidence>
<feature type="transmembrane region" description="Helical" evidence="11">
    <location>
        <begin position="99"/>
        <end position="119"/>
    </location>
</feature>
<evidence type="ECO:0000256" key="7">
    <source>
        <dbReference type="ARBA" id="ARBA00023122"/>
    </source>
</evidence>
<evidence type="ECO:0000256" key="2">
    <source>
        <dbReference type="ARBA" id="ARBA00006337"/>
    </source>
</evidence>
<dbReference type="Gene3D" id="3.30.465.10">
    <property type="match status" value="1"/>
</dbReference>
<dbReference type="InterPro" id="IPR046342">
    <property type="entry name" value="CBS_dom_sf"/>
</dbReference>
<dbReference type="Proteomes" id="UP000198217">
    <property type="component" value="Chromosome I"/>
</dbReference>
<dbReference type="PROSITE" id="PS51371">
    <property type="entry name" value="CBS"/>
    <property type="match status" value="2"/>
</dbReference>
<dbReference type="SMART" id="SM01091">
    <property type="entry name" value="CorC_HlyC"/>
    <property type="match status" value="1"/>
</dbReference>
<evidence type="ECO:0000256" key="11">
    <source>
        <dbReference type="SAM" id="Phobius"/>
    </source>
</evidence>
<dbReference type="SUPFAM" id="SSF54631">
    <property type="entry name" value="CBS-domain pair"/>
    <property type="match status" value="1"/>
</dbReference>
<comment type="subcellular location">
    <subcellularLocation>
        <location evidence="1">Cell membrane</location>
        <topology evidence="1">Multi-pass membrane protein</topology>
    </subcellularLocation>
</comment>
<gene>
    <name evidence="14" type="ORF">GA0070609_4301</name>
</gene>
<keyword evidence="15" id="KW-1185">Reference proteome</keyword>
<keyword evidence="8 10" id="KW-0472">Membrane</keyword>
<dbReference type="EMBL" id="LT607750">
    <property type="protein sequence ID" value="SCG68081.1"/>
    <property type="molecule type" value="Genomic_DNA"/>
</dbReference>
<keyword evidence="7 9" id="KW-0129">CBS domain</keyword>
<dbReference type="Gene3D" id="3.10.580.10">
    <property type="entry name" value="CBS-domain"/>
    <property type="match status" value="1"/>
</dbReference>
<evidence type="ECO:0000259" key="12">
    <source>
        <dbReference type="PROSITE" id="PS51371"/>
    </source>
</evidence>
<dbReference type="GO" id="GO:0050660">
    <property type="term" value="F:flavin adenine dinucleotide binding"/>
    <property type="evidence" value="ECO:0007669"/>
    <property type="project" value="InterPro"/>
</dbReference>
<feature type="domain" description="CBS" evidence="12">
    <location>
        <begin position="221"/>
        <end position="280"/>
    </location>
</feature>
<dbReference type="AlphaFoldDB" id="A0A1C5JCS7"/>
<evidence type="ECO:0000256" key="3">
    <source>
        <dbReference type="ARBA" id="ARBA00022475"/>
    </source>
</evidence>
<keyword evidence="4 10" id="KW-0812">Transmembrane</keyword>
<dbReference type="SMART" id="SM00116">
    <property type="entry name" value="CBS"/>
    <property type="match status" value="2"/>
</dbReference>
<evidence type="ECO:0000256" key="4">
    <source>
        <dbReference type="ARBA" id="ARBA00022692"/>
    </source>
</evidence>
<dbReference type="CDD" id="cd04590">
    <property type="entry name" value="CBS_pair_CorC_HlyC_assoc"/>
    <property type="match status" value="1"/>
</dbReference>
<dbReference type="GO" id="GO:0005886">
    <property type="term" value="C:plasma membrane"/>
    <property type="evidence" value="ECO:0007669"/>
    <property type="project" value="UniProtKB-SubCell"/>
</dbReference>
<dbReference type="RefSeq" id="WP_088995390.1">
    <property type="nucleotide sequence ID" value="NZ_JBFAQF010000007.1"/>
</dbReference>
<dbReference type="InterPro" id="IPR005170">
    <property type="entry name" value="Transptr-assoc_dom"/>
</dbReference>
<sequence length="452" mass="47915">MLIVVGLLLIIVLTAATGYFVAQEFGYVAVDRGKLKQLADDGDQAAARALEVTGRLSFMLSGAQLGITVTALLVGYVAEPFLGAGLTELLGVAGVSRAVSLPLSVALALLIATVVQMVLGELAPKNLAIARAEPVARALARSTLIYLKVAGPAVTLFDRSAVRLLRRVGIEPIEELPSGATPEDLEQIIAESRQEGHLDAEMSTLLDRGLDFRQLTAGEAMVPRVDVHTVRANEPVSRVVELLDTGHSRFPVRGAEGVDDLVGVVGIADVLGVPPARRASTPVGAVAGPPLLVPETLPLPTVLDRLRSGHRQMACVVDEYGGFAGVITLEDIAEELVGPIRDEDDPPERAPARQDDGSWVVPARWRIDEVADSTGIALPEAPEYDTLSGLVMRELGRVPEVGDRLEISLPADGEDGAVEPRALVEVLAVDRHVADSVRLRLAEPGERREVSA</sequence>
<dbReference type="PANTHER" id="PTHR43099:SF6">
    <property type="entry name" value="UPF0053 PROTEIN RV1842C"/>
    <property type="match status" value="1"/>
</dbReference>